<comment type="caution">
    <text evidence="1">The sequence shown here is derived from an EMBL/GenBank/DDBJ whole genome shotgun (WGS) entry which is preliminary data.</text>
</comment>
<sequence length="148" mass="16005">MGKVTATAERTIDAPADKVRTLVADYSGTRPKILPEQYRDYEVTEGGTGAGTAAKWKLQATSKRVRDVAATVSEPEPGTLVETDANSSMVTTWTVREAGPRSLVRIETTWDGAGGIGGFFEKTFAPGGLKRIYDSLLDRLDQEVHQTS</sequence>
<protein>
    <submittedName>
        <fullName evidence="1">SRPBCC family protein</fullName>
    </submittedName>
</protein>
<evidence type="ECO:0000313" key="1">
    <source>
        <dbReference type="EMBL" id="MBK1784241.1"/>
    </source>
</evidence>
<dbReference type="InterPro" id="IPR014488">
    <property type="entry name" value="UCP017371"/>
</dbReference>
<dbReference type="InterPro" id="IPR019587">
    <property type="entry name" value="Polyketide_cyclase/dehydratase"/>
</dbReference>
<dbReference type="AlphaFoldDB" id="A0A934V1Z1"/>
<reference evidence="1" key="1">
    <citation type="submission" date="2020-12" db="EMBL/GenBank/DDBJ databases">
        <title>Prauserella sp. ASG 168, a novel actinomycete isolated from cave rock.</title>
        <authorList>
            <person name="Suriyachadkun C."/>
        </authorList>
    </citation>
    <scope>NUCLEOTIDE SEQUENCE</scope>
    <source>
        <strain evidence="1">ASG 168</strain>
    </source>
</reference>
<dbReference type="Pfam" id="PF10604">
    <property type="entry name" value="Polyketide_cyc2"/>
    <property type="match status" value="1"/>
</dbReference>
<name>A0A934V1Z1_9PSEU</name>
<dbReference type="Gene3D" id="3.30.530.20">
    <property type="match status" value="1"/>
</dbReference>
<accession>A0A934V1Z1</accession>
<dbReference type="PIRSF" id="PIRSF017371">
    <property type="entry name" value="UCP017371"/>
    <property type="match status" value="1"/>
</dbReference>
<organism evidence="1 2">
    <name type="scientific">Prauserella cavernicola</name>
    <dbReference type="NCBI Taxonomy" id="2800127"/>
    <lineage>
        <taxon>Bacteria</taxon>
        <taxon>Bacillati</taxon>
        <taxon>Actinomycetota</taxon>
        <taxon>Actinomycetes</taxon>
        <taxon>Pseudonocardiales</taxon>
        <taxon>Pseudonocardiaceae</taxon>
        <taxon>Prauserella</taxon>
    </lineage>
</organism>
<dbReference type="Proteomes" id="UP000635245">
    <property type="component" value="Unassembled WGS sequence"/>
</dbReference>
<keyword evidence="2" id="KW-1185">Reference proteome</keyword>
<dbReference type="CDD" id="cd07812">
    <property type="entry name" value="SRPBCC"/>
    <property type="match status" value="1"/>
</dbReference>
<gene>
    <name evidence="1" type="ORF">JHE00_07855</name>
</gene>
<proteinExistence type="predicted"/>
<dbReference type="EMBL" id="JAENJH010000002">
    <property type="protein sequence ID" value="MBK1784241.1"/>
    <property type="molecule type" value="Genomic_DNA"/>
</dbReference>
<dbReference type="SUPFAM" id="SSF55961">
    <property type="entry name" value="Bet v1-like"/>
    <property type="match status" value="1"/>
</dbReference>
<dbReference type="InterPro" id="IPR023393">
    <property type="entry name" value="START-like_dom_sf"/>
</dbReference>
<evidence type="ECO:0000313" key="2">
    <source>
        <dbReference type="Proteomes" id="UP000635245"/>
    </source>
</evidence>
<dbReference type="RefSeq" id="WP_200316477.1">
    <property type="nucleotide sequence ID" value="NZ_JAENJH010000002.1"/>
</dbReference>